<keyword evidence="2" id="KW-1185">Reference proteome</keyword>
<evidence type="ECO:0000313" key="2">
    <source>
        <dbReference type="Proteomes" id="UP000324222"/>
    </source>
</evidence>
<proteinExistence type="predicted"/>
<dbReference type="EMBL" id="VSRR010002193">
    <property type="protein sequence ID" value="MPC30092.1"/>
    <property type="molecule type" value="Genomic_DNA"/>
</dbReference>
<sequence length="134" mass="14459">MDSCDVLFTLTVYAYTPASVTQCDTEQVQADSNPTSPSPGAYIQAVHVASCEPARSTQGKLYLYEILLNRPTWLSHSGQVKNWSNVLTPARNMSKATGWNQNKVGTDVYLPPTVSALPGFGSLPVVPSPNFIPS</sequence>
<name>A0A5B7E7S5_PORTR</name>
<gene>
    <name evidence="1" type="ORF">E2C01_023348</name>
</gene>
<comment type="caution">
    <text evidence="1">The sequence shown here is derived from an EMBL/GenBank/DDBJ whole genome shotgun (WGS) entry which is preliminary data.</text>
</comment>
<organism evidence="1 2">
    <name type="scientific">Portunus trituberculatus</name>
    <name type="common">Swimming crab</name>
    <name type="synonym">Neptunus trituberculatus</name>
    <dbReference type="NCBI Taxonomy" id="210409"/>
    <lineage>
        <taxon>Eukaryota</taxon>
        <taxon>Metazoa</taxon>
        <taxon>Ecdysozoa</taxon>
        <taxon>Arthropoda</taxon>
        <taxon>Crustacea</taxon>
        <taxon>Multicrustacea</taxon>
        <taxon>Malacostraca</taxon>
        <taxon>Eumalacostraca</taxon>
        <taxon>Eucarida</taxon>
        <taxon>Decapoda</taxon>
        <taxon>Pleocyemata</taxon>
        <taxon>Brachyura</taxon>
        <taxon>Eubrachyura</taxon>
        <taxon>Portunoidea</taxon>
        <taxon>Portunidae</taxon>
        <taxon>Portuninae</taxon>
        <taxon>Portunus</taxon>
    </lineage>
</organism>
<reference evidence="1 2" key="1">
    <citation type="submission" date="2019-05" db="EMBL/GenBank/DDBJ databases">
        <title>Another draft genome of Portunus trituberculatus and its Hox gene families provides insights of decapod evolution.</title>
        <authorList>
            <person name="Jeong J.-H."/>
            <person name="Song I."/>
            <person name="Kim S."/>
            <person name="Choi T."/>
            <person name="Kim D."/>
            <person name="Ryu S."/>
            <person name="Kim W."/>
        </authorList>
    </citation>
    <scope>NUCLEOTIDE SEQUENCE [LARGE SCALE GENOMIC DNA]</scope>
    <source>
        <tissue evidence="1">Muscle</tissue>
    </source>
</reference>
<evidence type="ECO:0000313" key="1">
    <source>
        <dbReference type="EMBL" id="MPC30092.1"/>
    </source>
</evidence>
<dbReference type="Proteomes" id="UP000324222">
    <property type="component" value="Unassembled WGS sequence"/>
</dbReference>
<accession>A0A5B7E7S5</accession>
<dbReference type="AlphaFoldDB" id="A0A5B7E7S5"/>
<protein>
    <submittedName>
        <fullName evidence="1">Uncharacterized protein</fullName>
    </submittedName>
</protein>